<comment type="caution">
    <text evidence="2">The sequence shown here is derived from an EMBL/GenBank/DDBJ whole genome shotgun (WGS) entry which is preliminary data.</text>
</comment>
<proteinExistence type="predicted"/>
<protein>
    <submittedName>
        <fullName evidence="2">DUF502 domain-containing protein</fullName>
    </submittedName>
</protein>
<keyword evidence="1" id="KW-1133">Transmembrane helix</keyword>
<dbReference type="EMBL" id="JAPDPJ010000053">
    <property type="protein sequence ID" value="MCW3788421.1"/>
    <property type="molecule type" value="Genomic_DNA"/>
</dbReference>
<keyword evidence="1" id="KW-0812">Transmembrane</keyword>
<evidence type="ECO:0000313" key="2">
    <source>
        <dbReference type="EMBL" id="MCW3788421.1"/>
    </source>
</evidence>
<reference evidence="2" key="1">
    <citation type="submission" date="2022-10" db="EMBL/GenBank/DDBJ databases">
        <authorList>
            <person name="Yu W.X."/>
        </authorList>
    </citation>
    <scope>NUCLEOTIDE SEQUENCE</scope>
    <source>
        <strain evidence="2">AAT</strain>
    </source>
</reference>
<sequence length="194" mass="21458">MKKLMRFFFQGLLYVVPIAVTIYVIAIAIIWTDGLIMDREFFHKGFLAQYNFPGLGLVIILVLITLIGFIGQKLISSPISEAYDKLIKKAPLIKMIYTSVKDLMSAFVGGEKKFNTPVIVRMDESGVLNRLGFITSSTLEDLGLKDMVGVYLPSSYGMLGELYLIPSKNITKLDANSADVMKYIVSGGISKING</sequence>
<keyword evidence="1" id="KW-0472">Membrane</keyword>
<dbReference type="PANTHER" id="PTHR31876:SF26">
    <property type="entry name" value="PROTEIN LIKE COV 2"/>
    <property type="match status" value="1"/>
</dbReference>
<dbReference type="Proteomes" id="UP001209229">
    <property type="component" value="Unassembled WGS sequence"/>
</dbReference>
<dbReference type="RefSeq" id="WP_301191981.1">
    <property type="nucleotide sequence ID" value="NZ_JAPDPJ010000053.1"/>
</dbReference>
<keyword evidence="3" id="KW-1185">Reference proteome</keyword>
<feature type="transmembrane region" description="Helical" evidence="1">
    <location>
        <begin position="52"/>
        <end position="71"/>
    </location>
</feature>
<dbReference type="Pfam" id="PF04367">
    <property type="entry name" value="DUF502"/>
    <property type="match status" value="1"/>
</dbReference>
<dbReference type="PANTHER" id="PTHR31876">
    <property type="entry name" value="COV-LIKE PROTEIN 1"/>
    <property type="match status" value="1"/>
</dbReference>
<name>A0AAE3M7I3_9BACT</name>
<gene>
    <name evidence="2" type="ORF">OM075_18275</name>
</gene>
<accession>A0AAE3M7I3</accession>
<organism evidence="2 3">
    <name type="scientific">Plebeiibacterium sediminum</name>
    <dbReference type="NCBI Taxonomy" id="2992112"/>
    <lineage>
        <taxon>Bacteria</taxon>
        <taxon>Pseudomonadati</taxon>
        <taxon>Bacteroidota</taxon>
        <taxon>Bacteroidia</taxon>
        <taxon>Marinilabiliales</taxon>
        <taxon>Marinilabiliaceae</taxon>
        <taxon>Plebeiibacterium</taxon>
    </lineage>
</organism>
<dbReference type="AlphaFoldDB" id="A0AAE3M7I3"/>
<evidence type="ECO:0000256" key="1">
    <source>
        <dbReference type="SAM" id="Phobius"/>
    </source>
</evidence>
<feature type="transmembrane region" description="Helical" evidence="1">
    <location>
        <begin position="12"/>
        <end position="32"/>
    </location>
</feature>
<evidence type="ECO:0000313" key="3">
    <source>
        <dbReference type="Proteomes" id="UP001209229"/>
    </source>
</evidence>
<dbReference type="InterPro" id="IPR007462">
    <property type="entry name" value="COV1-like"/>
</dbReference>